<proteinExistence type="predicted"/>
<name>A0A7V4TXM6_CALAY</name>
<keyword evidence="2" id="KW-0802">TPR repeat</keyword>
<dbReference type="SUPFAM" id="SSF48452">
    <property type="entry name" value="TPR-like"/>
    <property type="match status" value="2"/>
</dbReference>
<evidence type="ECO:0008006" key="5">
    <source>
        <dbReference type="Google" id="ProtNLM"/>
    </source>
</evidence>
<dbReference type="AlphaFoldDB" id="A0A7V4TXM6"/>
<gene>
    <name evidence="4" type="ORF">ENK44_01365</name>
</gene>
<evidence type="ECO:0000313" key="4">
    <source>
        <dbReference type="EMBL" id="HGY54326.1"/>
    </source>
</evidence>
<dbReference type="Proteomes" id="UP000885779">
    <property type="component" value="Unassembled WGS sequence"/>
</dbReference>
<feature type="chain" id="PRO_5031477273" description="Tetratricopeptide repeat protein" evidence="3">
    <location>
        <begin position="26"/>
        <end position="422"/>
    </location>
</feature>
<dbReference type="InterPro" id="IPR051012">
    <property type="entry name" value="CellSynth/LPSAsmb/PSIAsmb"/>
</dbReference>
<dbReference type="Pfam" id="PF13181">
    <property type="entry name" value="TPR_8"/>
    <property type="match status" value="1"/>
</dbReference>
<feature type="signal peptide" evidence="3">
    <location>
        <begin position="1"/>
        <end position="25"/>
    </location>
</feature>
<dbReference type="Gene3D" id="1.25.40.10">
    <property type="entry name" value="Tetratricopeptide repeat domain"/>
    <property type="match status" value="2"/>
</dbReference>
<evidence type="ECO:0000256" key="3">
    <source>
        <dbReference type="SAM" id="SignalP"/>
    </source>
</evidence>
<organism evidence="4">
    <name type="scientific">Caldithrix abyssi</name>
    <dbReference type="NCBI Taxonomy" id="187145"/>
    <lineage>
        <taxon>Bacteria</taxon>
        <taxon>Pseudomonadati</taxon>
        <taxon>Calditrichota</taxon>
        <taxon>Calditrichia</taxon>
        <taxon>Calditrichales</taxon>
        <taxon>Calditrichaceae</taxon>
        <taxon>Caldithrix</taxon>
    </lineage>
</organism>
<sequence length="422" mass="49212">MKLRKFRVVYALLFLIGLFVSQALAQFEDDDEFQEEKTEQNCIPENLTTPYDSVANKELQDDIRLVFNFGYEYYKNKNYKAALPYLWTVFIKDSSKYARSSIRKIADIYFREGKADSTLIACYRGLERFPEIMILHHYAGLLEEKSGKFRCAIPHYEKLVEKDSTNINYLKKLAFLYYKDDNEKAIHIQEKVVALAPNDAEQRDMLAELIDYFLGAGESLTNRKEIYLNNPDNVEYARDYAIAAVQNGKYEEALKPLALVLSKKPTDKDYLLRVEAYENLEQNAKAIADLKEVLKLKPDNADIMLRIANNYKLLNSFSKAKYWIGKALSVKPGYGKAYIVWGELIEASVPYCQEQKKGKKKYEDKLVYLEAYKIYEKAKRDPAYRSKAKTKQSYLQNLIPTEEDKFMHKGEKIKSSCYKWLK</sequence>
<dbReference type="EMBL" id="DRQG01000015">
    <property type="protein sequence ID" value="HGY54326.1"/>
    <property type="molecule type" value="Genomic_DNA"/>
</dbReference>
<keyword evidence="3" id="KW-0732">Signal</keyword>
<dbReference type="SMART" id="SM00028">
    <property type="entry name" value="TPR"/>
    <property type="match status" value="6"/>
</dbReference>
<evidence type="ECO:0000256" key="2">
    <source>
        <dbReference type="ARBA" id="ARBA00022803"/>
    </source>
</evidence>
<dbReference type="InterPro" id="IPR019734">
    <property type="entry name" value="TPR_rpt"/>
</dbReference>
<reference evidence="4" key="1">
    <citation type="journal article" date="2020" name="mSystems">
        <title>Genome- and Community-Level Interaction Insights into Carbon Utilization and Element Cycling Functions of Hydrothermarchaeota in Hydrothermal Sediment.</title>
        <authorList>
            <person name="Zhou Z."/>
            <person name="Liu Y."/>
            <person name="Xu W."/>
            <person name="Pan J."/>
            <person name="Luo Z.H."/>
            <person name="Li M."/>
        </authorList>
    </citation>
    <scope>NUCLEOTIDE SEQUENCE [LARGE SCALE GENOMIC DNA]</scope>
    <source>
        <strain evidence="4">HyVt-577</strain>
    </source>
</reference>
<comment type="caution">
    <text evidence="4">The sequence shown here is derived from an EMBL/GenBank/DDBJ whole genome shotgun (WGS) entry which is preliminary data.</text>
</comment>
<evidence type="ECO:0000256" key="1">
    <source>
        <dbReference type="ARBA" id="ARBA00022737"/>
    </source>
</evidence>
<keyword evidence="1" id="KW-0677">Repeat</keyword>
<protein>
    <recommendedName>
        <fullName evidence="5">Tetratricopeptide repeat protein</fullName>
    </recommendedName>
</protein>
<accession>A0A7V4TXM6</accession>
<dbReference type="PANTHER" id="PTHR45586:SF1">
    <property type="entry name" value="LIPOPOLYSACCHARIDE ASSEMBLY PROTEIN B"/>
    <property type="match status" value="1"/>
</dbReference>
<dbReference type="PANTHER" id="PTHR45586">
    <property type="entry name" value="TPR REPEAT-CONTAINING PROTEIN PA4667"/>
    <property type="match status" value="1"/>
</dbReference>
<dbReference type="InterPro" id="IPR011990">
    <property type="entry name" value="TPR-like_helical_dom_sf"/>
</dbReference>